<feature type="compositionally biased region" description="Polar residues" evidence="1">
    <location>
        <begin position="68"/>
        <end position="80"/>
    </location>
</feature>
<reference evidence="2" key="1">
    <citation type="submission" date="2021-03" db="EMBL/GenBank/DDBJ databases">
        <title>Draft genome sequence of rust myrtle Austropuccinia psidii MF-1, a brazilian biotype.</title>
        <authorList>
            <person name="Quecine M.C."/>
            <person name="Pachon D.M.R."/>
            <person name="Bonatelli M.L."/>
            <person name="Correr F.H."/>
            <person name="Franceschini L.M."/>
            <person name="Leite T.F."/>
            <person name="Margarido G.R.A."/>
            <person name="Almeida C.A."/>
            <person name="Ferrarezi J.A."/>
            <person name="Labate C.A."/>
        </authorList>
    </citation>
    <scope>NUCLEOTIDE SEQUENCE</scope>
    <source>
        <strain evidence="2">MF-1</strain>
    </source>
</reference>
<sequence length="126" mass="14300">MQGKEDISDVERLHSIMVEVQQESIELLKNQGKGKESTFTEENSPMDETTNMPRIFRQEGSPLPFSRLMTSSAPFTSHGPNTLPKRVNTNAQASTPLKQEIPRNNTPIVNIRPKNSNLWFYGKEVE</sequence>
<dbReference type="AlphaFoldDB" id="A0A9Q3HKX9"/>
<dbReference type="OrthoDB" id="2506366at2759"/>
<proteinExistence type="predicted"/>
<organism evidence="2 3">
    <name type="scientific">Austropuccinia psidii MF-1</name>
    <dbReference type="NCBI Taxonomy" id="1389203"/>
    <lineage>
        <taxon>Eukaryota</taxon>
        <taxon>Fungi</taxon>
        <taxon>Dikarya</taxon>
        <taxon>Basidiomycota</taxon>
        <taxon>Pucciniomycotina</taxon>
        <taxon>Pucciniomycetes</taxon>
        <taxon>Pucciniales</taxon>
        <taxon>Sphaerophragmiaceae</taxon>
        <taxon>Austropuccinia</taxon>
    </lineage>
</organism>
<feature type="compositionally biased region" description="Polar residues" evidence="1">
    <location>
        <begin position="40"/>
        <end position="52"/>
    </location>
</feature>
<evidence type="ECO:0000313" key="3">
    <source>
        <dbReference type="Proteomes" id="UP000765509"/>
    </source>
</evidence>
<gene>
    <name evidence="2" type="ORF">O181_048991</name>
</gene>
<comment type="caution">
    <text evidence="2">The sequence shown here is derived from an EMBL/GenBank/DDBJ whole genome shotgun (WGS) entry which is preliminary data.</text>
</comment>
<feature type="region of interest" description="Disordered" evidence="1">
    <location>
        <begin position="29"/>
        <end position="109"/>
    </location>
</feature>
<dbReference type="EMBL" id="AVOT02020858">
    <property type="protein sequence ID" value="MBW0509276.1"/>
    <property type="molecule type" value="Genomic_DNA"/>
</dbReference>
<feature type="compositionally biased region" description="Polar residues" evidence="1">
    <location>
        <begin position="87"/>
        <end position="109"/>
    </location>
</feature>
<evidence type="ECO:0000313" key="2">
    <source>
        <dbReference type="EMBL" id="MBW0509276.1"/>
    </source>
</evidence>
<name>A0A9Q3HKX9_9BASI</name>
<keyword evidence="3" id="KW-1185">Reference proteome</keyword>
<dbReference type="Proteomes" id="UP000765509">
    <property type="component" value="Unassembled WGS sequence"/>
</dbReference>
<accession>A0A9Q3HKX9</accession>
<protein>
    <submittedName>
        <fullName evidence="2">Uncharacterized protein</fullName>
    </submittedName>
</protein>
<evidence type="ECO:0000256" key="1">
    <source>
        <dbReference type="SAM" id="MobiDB-lite"/>
    </source>
</evidence>